<dbReference type="PANTHER" id="PTHR31672:SF11">
    <property type="entry name" value="F-BOX PROTEIN CPR1-LIKE ISOFORM X2"/>
    <property type="match status" value="1"/>
</dbReference>
<dbReference type="OrthoDB" id="692435at2759"/>
<dbReference type="EMBL" id="JADFTS010000004">
    <property type="protein sequence ID" value="KAF9610985.1"/>
    <property type="molecule type" value="Genomic_DNA"/>
</dbReference>
<evidence type="ECO:0000313" key="2">
    <source>
        <dbReference type="EMBL" id="KAF9610985.1"/>
    </source>
</evidence>
<dbReference type="InterPro" id="IPR013187">
    <property type="entry name" value="F-box-assoc_dom_typ3"/>
</dbReference>
<protein>
    <recommendedName>
        <fullName evidence="1">F-box associated beta-propeller type 3 domain-containing protein</fullName>
    </recommendedName>
</protein>
<dbReference type="NCBIfam" id="TIGR01640">
    <property type="entry name" value="F_box_assoc_1"/>
    <property type="match status" value="1"/>
</dbReference>
<dbReference type="AlphaFoldDB" id="A0A835I1R1"/>
<proteinExistence type="predicted"/>
<comment type="caution">
    <text evidence="2">The sequence shown here is derived from an EMBL/GenBank/DDBJ whole genome shotgun (WGS) entry which is preliminary data.</text>
</comment>
<feature type="domain" description="F-box associated beta-propeller type 3" evidence="1">
    <location>
        <begin position="97"/>
        <end position="317"/>
    </location>
</feature>
<dbReference type="PANTHER" id="PTHR31672">
    <property type="entry name" value="BNACNNG10540D PROTEIN"/>
    <property type="match status" value="1"/>
</dbReference>
<sequence length="407" mass="46722">MNITRCLPWVQACVNKTENGDSLPSDVIADILSRLPAERIHHLIRPTPYFVDMHLHRATPVIAFHWYSMYPVSAALSRAKPKWKIIMNFTDEKVKKIVSKSIKFELSSPDHSRYAMPRVYSSCNGFLLIKKSLKNSNVLIWNPVTGQEFIVIMKRTTEPIFYSVCGFFFHPKAGEYRVIFIEEEGGFFKFSVLSLATKLLRLIPGDVSHPPDVNRAPTVFNGALHWMVNDQEYRRLFEVWPDCSHSILIFNIDREEFSTMPHPGSQCGSSERRHYCMGLLEIKGCLCFSDNSSSDLLLDIWILEDSIKQVWTKRHVVHIAPIKFSCKVVYGRQHRWWNEAEVEAIQVYGDKLLLRVYHRNLFLYDLRLGTFVRVGRPCLTSGTRVGALAQINSLASLNIDGAMTLSP</sequence>
<accession>A0A835I1R1</accession>
<dbReference type="Proteomes" id="UP000631114">
    <property type="component" value="Unassembled WGS sequence"/>
</dbReference>
<dbReference type="Pfam" id="PF08268">
    <property type="entry name" value="FBA_3"/>
    <property type="match status" value="1"/>
</dbReference>
<name>A0A835I1R1_9MAGN</name>
<dbReference type="InterPro" id="IPR050796">
    <property type="entry name" value="SCF_F-box_component"/>
</dbReference>
<dbReference type="InterPro" id="IPR017451">
    <property type="entry name" value="F-box-assoc_interact_dom"/>
</dbReference>
<evidence type="ECO:0000313" key="3">
    <source>
        <dbReference type="Proteomes" id="UP000631114"/>
    </source>
</evidence>
<gene>
    <name evidence="2" type="ORF">IFM89_026265</name>
</gene>
<reference evidence="2 3" key="1">
    <citation type="submission" date="2020-10" db="EMBL/GenBank/DDBJ databases">
        <title>The Coptis chinensis genome and diversification of protoberbering-type alkaloids.</title>
        <authorList>
            <person name="Wang B."/>
            <person name="Shu S."/>
            <person name="Song C."/>
            <person name="Liu Y."/>
        </authorList>
    </citation>
    <scope>NUCLEOTIDE SEQUENCE [LARGE SCALE GENOMIC DNA]</scope>
    <source>
        <strain evidence="2">HL-2020</strain>
        <tissue evidence="2">Leaf</tissue>
    </source>
</reference>
<organism evidence="2 3">
    <name type="scientific">Coptis chinensis</name>
    <dbReference type="NCBI Taxonomy" id="261450"/>
    <lineage>
        <taxon>Eukaryota</taxon>
        <taxon>Viridiplantae</taxon>
        <taxon>Streptophyta</taxon>
        <taxon>Embryophyta</taxon>
        <taxon>Tracheophyta</taxon>
        <taxon>Spermatophyta</taxon>
        <taxon>Magnoliopsida</taxon>
        <taxon>Ranunculales</taxon>
        <taxon>Ranunculaceae</taxon>
        <taxon>Coptidoideae</taxon>
        <taxon>Coptis</taxon>
    </lineage>
</organism>
<evidence type="ECO:0000259" key="1">
    <source>
        <dbReference type="Pfam" id="PF08268"/>
    </source>
</evidence>
<keyword evidence="3" id="KW-1185">Reference proteome</keyword>